<dbReference type="GO" id="GO:0005634">
    <property type="term" value="C:nucleus"/>
    <property type="evidence" value="ECO:0007669"/>
    <property type="project" value="UniProtKB-SubCell"/>
</dbReference>
<keyword evidence="5" id="KW-0067">ATP-binding</keyword>
<dbReference type="AlphaFoldDB" id="A0AAE1DPQ6"/>
<dbReference type="Gene3D" id="1.10.8.60">
    <property type="match status" value="1"/>
</dbReference>
<dbReference type="FunFam" id="3.40.50.300:FF:001661">
    <property type="entry name" value="RAD17 checkpoint clamp loader component"/>
    <property type="match status" value="1"/>
</dbReference>
<evidence type="ECO:0000256" key="8">
    <source>
        <dbReference type="SAM" id="MobiDB-lite"/>
    </source>
</evidence>
<dbReference type="InterPro" id="IPR004582">
    <property type="entry name" value="Checkpoint_prot_Rad17_Rad24"/>
</dbReference>
<comment type="similarity">
    <text evidence="2">Belongs to the rad17/RAD24 family.</text>
</comment>
<feature type="compositionally biased region" description="Polar residues" evidence="8">
    <location>
        <begin position="67"/>
        <end position="83"/>
    </location>
</feature>
<dbReference type="GO" id="GO:0003682">
    <property type="term" value="F:chromatin binding"/>
    <property type="evidence" value="ECO:0007669"/>
    <property type="project" value="TreeGrafter"/>
</dbReference>
<evidence type="ECO:0000256" key="5">
    <source>
        <dbReference type="ARBA" id="ARBA00022840"/>
    </source>
</evidence>
<evidence type="ECO:0000313" key="10">
    <source>
        <dbReference type="Proteomes" id="UP001283361"/>
    </source>
</evidence>
<reference evidence="9" key="1">
    <citation type="journal article" date="2023" name="G3 (Bethesda)">
        <title>A reference genome for the long-term kleptoplast-retaining sea slug Elysia crispata morphotype clarki.</title>
        <authorList>
            <person name="Eastman K.E."/>
            <person name="Pendleton A.L."/>
            <person name="Shaikh M.A."/>
            <person name="Suttiyut T."/>
            <person name="Ogas R."/>
            <person name="Tomko P."/>
            <person name="Gavelis G."/>
            <person name="Widhalm J.R."/>
            <person name="Wisecaver J.H."/>
        </authorList>
    </citation>
    <scope>NUCLEOTIDE SEQUENCE</scope>
    <source>
        <strain evidence="9">ECLA1</strain>
    </source>
</reference>
<keyword evidence="6" id="KW-0539">Nucleus</keyword>
<keyword evidence="10" id="KW-1185">Reference proteome</keyword>
<protein>
    <recommendedName>
        <fullName evidence="11">Cell cycle checkpoint protein RAD17</fullName>
    </recommendedName>
</protein>
<comment type="subcellular location">
    <subcellularLocation>
        <location evidence="1">Nucleus</location>
    </subcellularLocation>
</comment>
<evidence type="ECO:0000256" key="4">
    <source>
        <dbReference type="ARBA" id="ARBA00022763"/>
    </source>
</evidence>
<evidence type="ECO:0000256" key="6">
    <source>
        <dbReference type="ARBA" id="ARBA00023242"/>
    </source>
</evidence>
<dbReference type="Proteomes" id="UP001283361">
    <property type="component" value="Unassembled WGS sequence"/>
</dbReference>
<comment type="caution">
    <text evidence="9">The sequence shown here is derived from an EMBL/GenBank/DDBJ whole genome shotgun (WGS) entry which is preliminary data.</text>
</comment>
<gene>
    <name evidence="9" type="ORF">RRG08_021845</name>
</gene>
<dbReference type="GO" id="GO:0033314">
    <property type="term" value="P:mitotic DNA replication checkpoint signaling"/>
    <property type="evidence" value="ECO:0007669"/>
    <property type="project" value="TreeGrafter"/>
</dbReference>
<evidence type="ECO:0008006" key="11">
    <source>
        <dbReference type="Google" id="ProtNLM"/>
    </source>
</evidence>
<keyword evidence="7" id="KW-0131">Cell cycle</keyword>
<feature type="compositionally biased region" description="Low complexity" evidence="8">
    <location>
        <begin position="50"/>
        <end position="60"/>
    </location>
</feature>
<evidence type="ECO:0000256" key="3">
    <source>
        <dbReference type="ARBA" id="ARBA00022741"/>
    </source>
</evidence>
<evidence type="ECO:0000256" key="7">
    <source>
        <dbReference type="ARBA" id="ARBA00023306"/>
    </source>
</evidence>
<organism evidence="9 10">
    <name type="scientific">Elysia crispata</name>
    <name type="common">lettuce slug</name>
    <dbReference type="NCBI Taxonomy" id="231223"/>
    <lineage>
        <taxon>Eukaryota</taxon>
        <taxon>Metazoa</taxon>
        <taxon>Spiralia</taxon>
        <taxon>Lophotrochozoa</taxon>
        <taxon>Mollusca</taxon>
        <taxon>Gastropoda</taxon>
        <taxon>Heterobranchia</taxon>
        <taxon>Euthyneura</taxon>
        <taxon>Panpulmonata</taxon>
        <taxon>Sacoglossa</taxon>
        <taxon>Placobranchoidea</taxon>
        <taxon>Plakobranchidae</taxon>
        <taxon>Elysia</taxon>
    </lineage>
</organism>
<keyword evidence="3" id="KW-0547">Nucleotide-binding</keyword>
<accession>A0AAE1DPQ6</accession>
<proteinExistence type="inferred from homology"/>
<dbReference type="InterPro" id="IPR047854">
    <property type="entry name" value="RFC_lid"/>
</dbReference>
<evidence type="ECO:0000313" key="9">
    <source>
        <dbReference type="EMBL" id="KAK3777735.1"/>
    </source>
</evidence>
<dbReference type="GO" id="GO:0000077">
    <property type="term" value="P:DNA damage checkpoint signaling"/>
    <property type="evidence" value="ECO:0007669"/>
    <property type="project" value="TreeGrafter"/>
</dbReference>
<dbReference type="PANTHER" id="PTHR12172">
    <property type="entry name" value="CELL CYCLE CHECKPOINT PROTEIN RAD17"/>
    <property type="match status" value="1"/>
</dbReference>
<dbReference type="GO" id="GO:0006281">
    <property type="term" value="P:DNA repair"/>
    <property type="evidence" value="ECO:0007669"/>
    <property type="project" value="InterPro"/>
</dbReference>
<dbReference type="PANTHER" id="PTHR12172:SF0">
    <property type="entry name" value="CELL CYCLE CHECKPOINT PROTEIN RAD17"/>
    <property type="match status" value="1"/>
</dbReference>
<evidence type="ECO:0000256" key="1">
    <source>
        <dbReference type="ARBA" id="ARBA00004123"/>
    </source>
</evidence>
<dbReference type="CDD" id="cd18140">
    <property type="entry name" value="HLD_clamp_RFC"/>
    <property type="match status" value="1"/>
</dbReference>
<evidence type="ECO:0000256" key="2">
    <source>
        <dbReference type="ARBA" id="ARBA00006168"/>
    </source>
</evidence>
<dbReference type="InterPro" id="IPR027417">
    <property type="entry name" value="P-loop_NTPase"/>
</dbReference>
<dbReference type="Pfam" id="PF03215">
    <property type="entry name" value="Rad17"/>
    <property type="match status" value="1"/>
</dbReference>
<dbReference type="GO" id="GO:0003689">
    <property type="term" value="F:DNA clamp loader activity"/>
    <property type="evidence" value="ECO:0007669"/>
    <property type="project" value="TreeGrafter"/>
</dbReference>
<keyword evidence="4" id="KW-0227">DNA damage</keyword>
<sequence>MNGSTKEKDDEDIQITKVVFGKTKKPVTWVASSFDSFGPLPHSDQTTPFSKSVSSLPSFSSKKRASTGCSSSVKHTLPCSTDTGSRKRSRDADKRLFVQQALFQTKSSTKTSHSSDLWSERYRPNLKNDLAVHKKKVEEISEWLVKCSNQYAKGRGSAPILLLTGPPGAGKTACVKVLCGEQGWTIQEWSGTSDQAADQWASSEARTEHSLVDTYQSQSQSAVFHNFLLRANKYQALDLTGPSLGTKNDSILASRQANDKKTVIVVEEMPNIFYRDPNQFHDIIRQYKRCGKSPLVFIVSDSNNNSSGIQRLFPKDLMHQLHFDSISMNPVAPTMLVKLLTKIASAESGKLPSPSSSVIETIAVSSGGDIRSALNTLQFACGRDTLDLKAICVVPAKPQLKKHSSSTSSGARLKYGSLKRTGIGEGNHKDDLSLMLGLKDKAIFLFQSVGKVLHFKRGNHMDHQSNPNLPHHLHHFDRDPLLVDPEEVAFKSQLSGDYLTSFLHENYVEFLSSVEDLERAAQYFSDADSLSALWTAREELQTYSVSVAMRGYIHSNSDLTRHDSPRRNHGWLPLHKSRWFSASKQANENVTSARQLFKGYHWEPEVLCTEILPYINLSNPTLHDPGQISFVQEMTTFSRSTQLSRSHLERLNEKDVLEDAEEEESIYWKNSEKKDGAEIEEETNLFSSQSKVQLLQIDENSSDENVVIEEFENEGDDDFEDLFF</sequence>
<dbReference type="GO" id="GO:0005524">
    <property type="term" value="F:ATP binding"/>
    <property type="evidence" value="ECO:0007669"/>
    <property type="project" value="UniProtKB-KW"/>
</dbReference>
<dbReference type="SUPFAM" id="SSF52540">
    <property type="entry name" value="P-loop containing nucleoside triphosphate hydrolases"/>
    <property type="match status" value="1"/>
</dbReference>
<dbReference type="Gene3D" id="3.40.50.300">
    <property type="entry name" value="P-loop containing nucleotide triphosphate hydrolases"/>
    <property type="match status" value="1"/>
</dbReference>
<name>A0AAE1DPQ6_9GAST</name>
<feature type="region of interest" description="Disordered" evidence="8">
    <location>
        <begin position="39"/>
        <end position="91"/>
    </location>
</feature>
<dbReference type="EMBL" id="JAWDGP010003066">
    <property type="protein sequence ID" value="KAK3777735.1"/>
    <property type="molecule type" value="Genomic_DNA"/>
</dbReference>